<dbReference type="GO" id="GO:0016491">
    <property type="term" value="F:oxidoreductase activity"/>
    <property type="evidence" value="ECO:0007669"/>
    <property type="project" value="UniProtKB-KW"/>
</dbReference>
<dbReference type="Proteomes" id="UP000079169">
    <property type="component" value="Unplaced"/>
</dbReference>
<evidence type="ECO:0000256" key="4">
    <source>
        <dbReference type="ARBA" id="ARBA00022857"/>
    </source>
</evidence>
<dbReference type="PANTHER" id="PTHR43775:SF7">
    <property type="entry name" value="FATTY ACID SYNTHASE"/>
    <property type="match status" value="1"/>
</dbReference>
<dbReference type="PaxDb" id="121845-A0A1S4E8G9"/>
<evidence type="ECO:0000256" key="9">
    <source>
        <dbReference type="PROSITE-ProRule" id="PRU01363"/>
    </source>
</evidence>
<evidence type="ECO:0000259" key="10">
    <source>
        <dbReference type="PROSITE" id="PS52019"/>
    </source>
</evidence>
<feature type="active site" description="Proton donor; for dehydratase activity" evidence="9">
    <location>
        <position position="596"/>
    </location>
</feature>
<dbReference type="RefSeq" id="XP_017298475.1">
    <property type="nucleotide sequence ID" value="XM_017442986.1"/>
</dbReference>
<dbReference type="SUPFAM" id="SSF53901">
    <property type="entry name" value="Thiolase-like"/>
    <property type="match status" value="2"/>
</dbReference>
<dbReference type="PANTHER" id="PTHR43775">
    <property type="entry name" value="FATTY ACID SYNTHASE"/>
    <property type="match status" value="1"/>
</dbReference>
<dbReference type="InterPro" id="IPR016039">
    <property type="entry name" value="Thiolase-like"/>
</dbReference>
<name>A0A1S4E8G9_DIACI</name>
<evidence type="ECO:0000256" key="3">
    <source>
        <dbReference type="ARBA" id="ARBA00022832"/>
    </source>
</evidence>
<keyword evidence="5" id="KW-0560">Oxidoreductase</keyword>
<evidence type="ECO:0000313" key="12">
    <source>
        <dbReference type="RefSeq" id="XP_017298475.1"/>
    </source>
</evidence>
<dbReference type="InterPro" id="IPR042104">
    <property type="entry name" value="PKS_dehydratase_sf"/>
</dbReference>
<keyword evidence="11" id="KW-1185">Reference proteome</keyword>
<dbReference type="Gene3D" id="3.10.129.110">
    <property type="entry name" value="Polyketide synthase dehydratase"/>
    <property type="match status" value="1"/>
</dbReference>
<dbReference type="InterPro" id="IPR020841">
    <property type="entry name" value="PKS_Beta-ketoAc_synthase_dom"/>
</dbReference>
<organism evidence="11 12">
    <name type="scientific">Diaphorina citri</name>
    <name type="common">Asian citrus psyllid</name>
    <dbReference type="NCBI Taxonomy" id="121845"/>
    <lineage>
        <taxon>Eukaryota</taxon>
        <taxon>Metazoa</taxon>
        <taxon>Ecdysozoa</taxon>
        <taxon>Arthropoda</taxon>
        <taxon>Hexapoda</taxon>
        <taxon>Insecta</taxon>
        <taxon>Pterygota</taxon>
        <taxon>Neoptera</taxon>
        <taxon>Paraneoptera</taxon>
        <taxon>Hemiptera</taxon>
        <taxon>Sternorrhyncha</taxon>
        <taxon>Psylloidea</taxon>
        <taxon>Psyllidae</taxon>
        <taxon>Diaphorininae</taxon>
        <taxon>Diaphorina</taxon>
    </lineage>
</organism>
<sequence length="603" mass="67678">MDAGFNPEELRGTRTGVYIGLMTTEANDFAEGNPEKLTGYETIGSTRAMLANRLSYAFNFSGLYGAPSRTGKIKDIASFDAEFFGIHSKLANVMDPQLRMLLELTHESIMDGGFNPEELRGTRTGVYIGLMTTEANDFAEGNPEKLTGYETIGSTRAMLANRLSYAFNFSDFAALWLTRSPKLPSESLFMQKLKSNSSNGAFLSMYEQIHSVPTPGYKYRGFTIQNSTGNTEIQPQDTQLMINNGSILEILLDLALENLRPDHVQMLDLAENLNLSLDIKNIIDQKPRKTVRNNRLMKLGSLAQYFTIESSHPIPTGTILFHIVLVDKPLDKFGKLLKQETEVAVICVHPGEVFVKEDGLVEVSRMTSGGLSYSLLYRAAPWQKTTTMITVTPGKFDWVPRLQEWVSLKYTDIILINSTESEVCKNNNSGQNDFEISLKNDDDKSLAGHKINGRVLYPAAGYMTLVWKALSKSKQEWFENVGVRFEDLRFLKPTVLSPEGTVRLKVTILPSSGRFEITENDAIVVEGKVQVLPEQDSQKPLSTTSFELTLPQEDIYKELNLRGYNYEGLYQGLVEANTEGTVGRLDWNNDWTSYIDTVLQFRL</sequence>
<feature type="domain" description="PKS/mFAS DH" evidence="10">
    <location>
        <begin position="417"/>
        <end position="603"/>
    </location>
</feature>
<evidence type="ECO:0000256" key="7">
    <source>
        <dbReference type="ARBA" id="ARBA00023160"/>
    </source>
</evidence>
<evidence type="ECO:0000256" key="5">
    <source>
        <dbReference type="ARBA" id="ARBA00023002"/>
    </source>
</evidence>
<dbReference type="InterPro" id="IPR049552">
    <property type="entry name" value="PKS_DH_N"/>
</dbReference>
<dbReference type="PROSITE" id="PS52019">
    <property type="entry name" value="PKS_MFAS_DH"/>
    <property type="match status" value="1"/>
</dbReference>
<dbReference type="InterPro" id="IPR014030">
    <property type="entry name" value="Ketoacyl_synth_N"/>
</dbReference>
<gene>
    <name evidence="12" type="primary">LOC103506740</name>
</gene>
<evidence type="ECO:0000256" key="2">
    <source>
        <dbReference type="ARBA" id="ARBA00022516"/>
    </source>
</evidence>
<proteinExistence type="predicted"/>
<evidence type="ECO:0000256" key="1">
    <source>
        <dbReference type="ARBA" id="ARBA00022450"/>
    </source>
</evidence>
<feature type="region of interest" description="N-terminal hotdog fold" evidence="9">
    <location>
        <begin position="417"/>
        <end position="536"/>
    </location>
</feature>
<dbReference type="STRING" id="121845.A0A1S4E8G9"/>
<dbReference type="GO" id="GO:0006633">
    <property type="term" value="P:fatty acid biosynthetic process"/>
    <property type="evidence" value="ECO:0007669"/>
    <property type="project" value="UniProtKB-KW"/>
</dbReference>
<dbReference type="GO" id="GO:0004312">
    <property type="term" value="F:fatty acid synthase activity"/>
    <property type="evidence" value="ECO:0007669"/>
    <property type="project" value="TreeGrafter"/>
</dbReference>
<dbReference type="Pfam" id="PF21089">
    <property type="entry name" value="PKS_DH_N"/>
    <property type="match status" value="1"/>
</dbReference>
<dbReference type="InterPro" id="IPR050091">
    <property type="entry name" value="PKS_NRPS_Biosynth_Enz"/>
</dbReference>
<dbReference type="InterPro" id="IPR049900">
    <property type="entry name" value="PKS_mFAS_DH"/>
</dbReference>
<dbReference type="Gene3D" id="3.40.47.10">
    <property type="match status" value="2"/>
</dbReference>
<dbReference type="Pfam" id="PF00109">
    <property type="entry name" value="ketoacyl-synt"/>
    <property type="match status" value="2"/>
</dbReference>
<dbReference type="KEGG" id="dci:103506740"/>
<dbReference type="Gene3D" id="3.30.70.3290">
    <property type="match status" value="1"/>
</dbReference>
<keyword evidence="3" id="KW-0276">Fatty acid metabolism</keyword>
<protein>
    <submittedName>
        <fullName evidence="12">Fatty acid synthase-like</fullName>
    </submittedName>
</protein>
<dbReference type="SMART" id="SM00825">
    <property type="entry name" value="PKS_KS"/>
    <property type="match status" value="1"/>
</dbReference>
<feature type="active site" description="Proton acceptor; for dehydratase activity" evidence="9">
    <location>
        <position position="449"/>
    </location>
</feature>
<evidence type="ECO:0000256" key="8">
    <source>
        <dbReference type="ARBA" id="ARBA00023268"/>
    </source>
</evidence>
<keyword evidence="4" id="KW-0521">NADP</keyword>
<reference evidence="12" key="1">
    <citation type="submission" date="2025-08" db="UniProtKB">
        <authorList>
            <consortium name="RefSeq"/>
        </authorList>
    </citation>
    <scope>IDENTIFICATION</scope>
</reference>
<dbReference type="AlphaFoldDB" id="A0A1S4E8G9"/>
<keyword evidence="1" id="KW-0596">Phosphopantetheine</keyword>
<feature type="region of interest" description="C-terminal hotdog fold" evidence="9">
    <location>
        <begin position="547"/>
        <end position="603"/>
    </location>
</feature>
<dbReference type="GeneID" id="103506740"/>
<accession>A0A1S4E8G9</accession>
<keyword evidence="6" id="KW-0443">Lipid metabolism</keyword>
<keyword evidence="7" id="KW-0275">Fatty acid biosynthesis</keyword>
<evidence type="ECO:0000313" key="11">
    <source>
        <dbReference type="Proteomes" id="UP000079169"/>
    </source>
</evidence>
<evidence type="ECO:0000256" key="6">
    <source>
        <dbReference type="ARBA" id="ARBA00023098"/>
    </source>
</evidence>
<keyword evidence="8" id="KW-0511">Multifunctional enzyme</keyword>
<keyword evidence="2" id="KW-0444">Lipid biosynthesis</keyword>